<feature type="transmembrane region" description="Helical" evidence="1">
    <location>
        <begin position="196"/>
        <end position="213"/>
    </location>
</feature>
<evidence type="ECO:0000313" key="6">
    <source>
        <dbReference type="Proteomes" id="UP000325785"/>
    </source>
</evidence>
<proteinExistence type="predicted"/>
<evidence type="ECO:0000256" key="1">
    <source>
        <dbReference type="SAM" id="Phobius"/>
    </source>
</evidence>
<dbReference type="STRING" id="540747.SAMN04488031_10613"/>
<keyword evidence="1" id="KW-0472">Membrane</keyword>
<protein>
    <submittedName>
        <fullName evidence="4">EamA-like transporter family protein</fullName>
    </submittedName>
    <submittedName>
        <fullName evidence="3">Membrane protein</fullName>
    </submittedName>
</protein>
<feature type="transmembrane region" description="Helical" evidence="1">
    <location>
        <begin position="287"/>
        <end position="306"/>
    </location>
</feature>
<dbReference type="InterPro" id="IPR000620">
    <property type="entry name" value="EamA_dom"/>
</dbReference>
<evidence type="ECO:0000259" key="2">
    <source>
        <dbReference type="Pfam" id="PF00892"/>
    </source>
</evidence>
<dbReference type="Proteomes" id="UP000051401">
    <property type="component" value="Unassembled WGS sequence"/>
</dbReference>
<dbReference type="InterPro" id="IPR037185">
    <property type="entry name" value="EmrE-like"/>
</dbReference>
<organism evidence="3 5">
    <name type="scientific">Roseovarius indicus</name>
    <dbReference type="NCBI Taxonomy" id="540747"/>
    <lineage>
        <taxon>Bacteria</taxon>
        <taxon>Pseudomonadati</taxon>
        <taxon>Pseudomonadota</taxon>
        <taxon>Alphaproteobacteria</taxon>
        <taxon>Rhodobacterales</taxon>
        <taxon>Roseobacteraceae</taxon>
        <taxon>Roseovarius</taxon>
    </lineage>
</organism>
<dbReference type="PATRIC" id="fig|540747.5.peg.2143"/>
<dbReference type="OrthoDB" id="7709556at2"/>
<feature type="transmembrane region" description="Helical" evidence="1">
    <location>
        <begin position="234"/>
        <end position="252"/>
    </location>
</feature>
<dbReference type="KEGG" id="rid:RIdsm_00910"/>
<dbReference type="EMBL" id="CP031598">
    <property type="protein sequence ID" value="QEW25125.1"/>
    <property type="molecule type" value="Genomic_DNA"/>
</dbReference>
<evidence type="ECO:0000313" key="4">
    <source>
        <dbReference type="EMBL" id="QEW25125.1"/>
    </source>
</evidence>
<evidence type="ECO:0000313" key="3">
    <source>
        <dbReference type="EMBL" id="KRS15717.1"/>
    </source>
</evidence>
<feature type="transmembrane region" description="Helical" evidence="1">
    <location>
        <begin position="258"/>
        <end position="280"/>
    </location>
</feature>
<sequence>MIPLIGELCATLAALCYGFSSVAVTKNARAGGGRGGAVLLSIMLTAAFSGGLWLFIGPALPPAGAGLWAGIAVFALAGILATVLGRLFYFRSIELTSAIEVGLTRRLIPVFAAGLAVLFLGEVITAGILLAFLFVFSGVAISFIANPNHAAASSPHTPRTPADQLKGRALSVASSASYGGAYVTRKIAMTWLPDPLAGAFIGAVTGMVWYAVAAPFSAGYRDSIRSLFRKPGRWHVLAAAAISLGQILQFVALTFTSVTAVAIIGSIEMFFAAWLAAFVFKTEPRPGAAFILASLLAFAGVALLALSRMGP</sequence>
<keyword evidence="1" id="KW-1133">Transmembrane helix</keyword>
<feature type="domain" description="EamA" evidence="2">
    <location>
        <begin position="5"/>
        <end position="143"/>
    </location>
</feature>
<reference evidence="3 5" key="1">
    <citation type="submission" date="2015-04" db="EMBL/GenBank/DDBJ databases">
        <title>The draft genome sequence of Roseovarius indicus B108T.</title>
        <authorList>
            <person name="Li G."/>
            <person name="Lai Q."/>
            <person name="Shao Z."/>
            <person name="Yan P."/>
        </authorList>
    </citation>
    <scope>NUCLEOTIDE SEQUENCE [LARGE SCALE GENOMIC DNA]</scope>
    <source>
        <strain evidence="3 5">B108</strain>
    </source>
</reference>
<dbReference type="GO" id="GO:0016020">
    <property type="term" value="C:membrane"/>
    <property type="evidence" value="ECO:0007669"/>
    <property type="project" value="InterPro"/>
</dbReference>
<feature type="transmembrane region" description="Helical" evidence="1">
    <location>
        <begin position="36"/>
        <end position="56"/>
    </location>
</feature>
<dbReference type="SUPFAM" id="SSF103481">
    <property type="entry name" value="Multidrug resistance efflux transporter EmrE"/>
    <property type="match status" value="2"/>
</dbReference>
<keyword evidence="5" id="KW-1185">Reference proteome</keyword>
<reference evidence="4 6" key="2">
    <citation type="submission" date="2018-08" db="EMBL/GenBank/DDBJ databases">
        <title>Genetic Globetrotter - A new plasmid hitch-hiking vast phylogenetic and geographic distances.</title>
        <authorList>
            <person name="Vollmers J."/>
            <person name="Petersen J."/>
        </authorList>
    </citation>
    <scope>NUCLEOTIDE SEQUENCE [LARGE SCALE GENOMIC DNA]</scope>
    <source>
        <strain evidence="4 6">DSM 26383</strain>
    </source>
</reference>
<gene>
    <name evidence="4" type="ORF">RIdsm_00910</name>
    <name evidence="3" type="ORF">XM52_21850</name>
</gene>
<keyword evidence="1" id="KW-0812">Transmembrane</keyword>
<evidence type="ECO:0000313" key="5">
    <source>
        <dbReference type="Proteomes" id="UP000051401"/>
    </source>
</evidence>
<name>A0A0T5P3C9_9RHOB</name>
<dbReference type="Pfam" id="PF00892">
    <property type="entry name" value="EamA"/>
    <property type="match status" value="1"/>
</dbReference>
<accession>A0A0T5P3C9</accession>
<dbReference type="EMBL" id="LAXI01000019">
    <property type="protein sequence ID" value="KRS15717.1"/>
    <property type="molecule type" value="Genomic_DNA"/>
</dbReference>
<feature type="transmembrane region" description="Helical" evidence="1">
    <location>
        <begin position="68"/>
        <end position="89"/>
    </location>
</feature>
<dbReference type="Proteomes" id="UP000325785">
    <property type="component" value="Chromosome"/>
</dbReference>
<dbReference type="RefSeq" id="WP_057819562.1">
    <property type="nucleotide sequence ID" value="NZ_CP031598.1"/>
</dbReference>
<dbReference type="AlphaFoldDB" id="A0A0T5P3C9"/>
<feature type="transmembrane region" description="Helical" evidence="1">
    <location>
        <begin position="110"/>
        <end position="136"/>
    </location>
</feature>